<evidence type="ECO:0000313" key="1">
    <source>
        <dbReference type="EnsemblPlants" id="AVESA.00010b.r2.6AG1061960.1.CDS.1"/>
    </source>
</evidence>
<name>A0ACD5YZ07_AVESA</name>
<organism evidence="1 2">
    <name type="scientific">Avena sativa</name>
    <name type="common">Oat</name>
    <dbReference type="NCBI Taxonomy" id="4498"/>
    <lineage>
        <taxon>Eukaryota</taxon>
        <taxon>Viridiplantae</taxon>
        <taxon>Streptophyta</taxon>
        <taxon>Embryophyta</taxon>
        <taxon>Tracheophyta</taxon>
        <taxon>Spermatophyta</taxon>
        <taxon>Magnoliopsida</taxon>
        <taxon>Liliopsida</taxon>
        <taxon>Poales</taxon>
        <taxon>Poaceae</taxon>
        <taxon>BOP clade</taxon>
        <taxon>Pooideae</taxon>
        <taxon>Poodae</taxon>
        <taxon>Poeae</taxon>
        <taxon>Poeae Chloroplast Group 1 (Aveneae type)</taxon>
        <taxon>Aveninae</taxon>
        <taxon>Avena</taxon>
    </lineage>
</organism>
<proteinExistence type="predicted"/>
<sequence length="99" mass="10473">MGWGGKLLFSCSEGLEMLPIPELAEAIAARGALMMARDKGFQKIIMVSDCLSLVQRISSPSQDRSMTGSVVGDIKNLMTGSLAAAGVIDPPFVSFLLIN</sequence>
<dbReference type="EnsemblPlants" id="AVESA.00010b.r2.6AG1061960.1">
    <property type="protein sequence ID" value="AVESA.00010b.r2.6AG1061960.1.CDS.1"/>
    <property type="gene ID" value="AVESA.00010b.r2.6AG1061960"/>
</dbReference>
<reference evidence="1" key="1">
    <citation type="submission" date="2021-05" db="EMBL/GenBank/DDBJ databases">
        <authorList>
            <person name="Scholz U."/>
            <person name="Mascher M."/>
            <person name="Fiebig A."/>
        </authorList>
    </citation>
    <scope>NUCLEOTIDE SEQUENCE [LARGE SCALE GENOMIC DNA]</scope>
</reference>
<keyword evidence="2" id="KW-1185">Reference proteome</keyword>
<dbReference type="Proteomes" id="UP001732700">
    <property type="component" value="Chromosome 6A"/>
</dbReference>
<protein>
    <submittedName>
        <fullName evidence="1">Uncharacterized protein</fullName>
    </submittedName>
</protein>
<accession>A0ACD5YZ07</accession>
<evidence type="ECO:0000313" key="2">
    <source>
        <dbReference type="Proteomes" id="UP001732700"/>
    </source>
</evidence>
<reference evidence="1" key="2">
    <citation type="submission" date="2025-09" db="UniProtKB">
        <authorList>
            <consortium name="EnsemblPlants"/>
        </authorList>
    </citation>
    <scope>IDENTIFICATION</scope>
</reference>